<gene>
    <name evidence="1" type="ORF">SAMN05192565_11835</name>
</gene>
<sequence length="409" mass="41737">MAETVGRGGRRLRRVIGAGAVCLVLGAALACLDRQAVAALPPLPQDGLDAEASTAPARVTLGPRGRDIRLAGELGEGTAERLRRLLAANPGVERLHLTSEGGLVEEGQAIGDLVAARGLATYVPDYCVSACTLAFVRGSRRYLVEGGRLGFHAPYEAGPSGRIVQADGVPERAAYLAAGLDPAFVAQALATPSEDLWVPEPGRLLAAHAVTDTVDTGRFPDSTLDDDPSPAGARAAVLRLLPVLEMTPGAGIASSVDGLAAWYAEAYGAGHSEADNVAGLRRRAALGIAQALGRADAATVLAAGRFLLRAMLATRDTDRSLCARIGAGADLVAAGEAVGDGAEATALTARIGAFTVPVVPPESARGRGCASEIDAYTRALARSPAQAAESVRTLVLRAGASVREASALP</sequence>
<keyword evidence="2" id="KW-1185">Reference proteome</keyword>
<dbReference type="OrthoDB" id="5936191at2"/>
<dbReference type="STRING" id="582675.SAMN05192565_11835"/>
<organism evidence="1 2">
    <name type="scientific">Methylobacterium gossipiicola</name>
    <dbReference type="NCBI Taxonomy" id="582675"/>
    <lineage>
        <taxon>Bacteria</taxon>
        <taxon>Pseudomonadati</taxon>
        <taxon>Pseudomonadota</taxon>
        <taxon>Alphaproteobacteria</taxon>
        <taxon>Hyphomicrobiales</taxon>
        <taxon>Methylobacteriaceae</taxon>
        <taxon>Methylobacterium</taxon>
    </lineage>
</organism>
<dbReference type="InterPro" id="IPR029045">
    <property type="entry name" value="ClpP/crotonase-like_dom_sf"/>
</dbReference>
<evidence type="ECO:0000313" key="2">
    <source>
        <dbReference type="Proteomes" id="UP000199229"/>
    </source>
</evidence>
<accession>A0A1I2VXA6</accession>
<dbReference type="Proteomes" id="UP000199229">
    <property type="component" value="Unassembled WGS sequence"/>
</dbReference>
<dbReference type="AlphaFoldDB" id="A0A1I2VXA6"/>
<evidence type="ECO:0000313" key="1">
    <source>
        <dbReference type="EMBL" id="SFG93805.1"/>
    </source>
</evidence>
<reference evidence="2" key="1">
    <citation type="submission" date="2016-10" db="EMBL/GenBank/DDBJ databases">
        <authorList>
            <person name="Varghese N."/>
            <person name="Submissions S."/>
        </authorList>
    </citation>
    <scope>NUCLEOTIDE SEQUENCE [LARGE SCALE GENOMIC DNA]</scope>
    <source>
        <strain evidence="2">Gh-105</strain>
    </source>
</reference>
<dbReference type="SUPFAM" id="SSF52096">
    <property type="entry name" value="ClpP/crotonase"/>
    <property type="match status" value="1"/>
</dbReference>
<dbReference type="Gene3D" id="3.90.226.10">
    <property type="entry name" value="2-enoyl-CoA Hydratase, Chain A, domain 1"/>
    <property type="match status" value="1"/>
</dbReference>
<dbReference type="RefSeq" id="WP_143103781.1">
    <property type="nucleotide sequence ID" value="NZ_FOPM01000018.1"/>
</dbReference>
<dbReference type="PROSITE" id="PS51257">
    <property type="entry name" value="PROKAR_LIPOPROTEIN"/>
    <property type="match status" value="1"/>
</dbReference>
<dbReference type="EMBL" id="FOPM01000018">
    <property type="protein sequence ID" value="SFG93805.1"/>
    <property type="molecule type" value="Genomic_DNA"/>
</dbReference>
<protein>
    <submittedName>
        <fullName evidence="1">Uncharacterized protein</fullName>
    </submittedName>
</protein>
<proteinExistence type="predicted"/>
<name>A0A1I2VXA6_9HYPH</name>